<dbReference type="Pfam" id="PF14652">
    <property type="entry name" value="DUF4457"/>
    <property type="match status" value="1"/>
</dbReference>
<dbReference type="GeneID" id="94848314"/>
<organism evidence="2 3">
    <name type="scientific">Tritrichomonas foetus</name>
    <dbReference type="NCBI Taxonomy" id="1144522"/>
    <lineage>
        <taxon>Eukaryota</taxon>
        <taxon>Metamonada</taxon>
        <taxon>Parabasalia</taxon>
        <taxon>Tritrichomonadida</taxon>
        <taxon>Tritrichomonadidae</taxon>
        <taxon>Tritrichomonas</taxon>
    </lineage>
</organism>
<name>A0A1J4L5P4_9EUKA</name>
<dbReference type="InterPro" id="IPR026704">
    <property type="entry name" value="KATNIP"/>
</dbReference>
<proteinExistence type="predicted"/>
<keyword evidence="3" id="KW-1185">Reference proteome</keyword>
<evidence type="ECO:0000259" key="1">
    <source>
        <dbReference type="Pfam" id="PF14652"/>
    </source>
</evidence>
<feature type="domain" description="KATNIP" evidence="1">
    <location>
        <begin position="253"/>
        <end position="423"/>
    </location>
</feature>
<dbReference type="Proteomes" id="UP000179807">
    <property type="component" value="Unassembled WGS sequence"/>
</dbReference>
<dbReference type="AlphaFoldDB" id="A0A1J4L5P4"/>
<dbReference type="PANTHER" id="PTHR21534">
    <property type="entry name" value="KATANIN-INTERACTING PROTEIN"/>
    <property type="match status" value="1"/>
</dbReference>
<dbReference type="InterPro" id="IPR027859">
    <property type="entry name" value="KATNIP_dom"/>
</dbReference>
<gene>
    <name evidence="2" type="ORF">TRFO_41154</name>
</gene>
<evidence type="ECO:0000313" key="3">
    <source>
        <dbReference type="Proteomes" id="UP000179807"/>
    </source>
</evidence>
<dbReference type="PANTHER" id="PTHR21534:SF0">
    <property type="entry name" value="KATANIN-INTERACTING PROTEIN"/>
    <property type="match status" value="1"/>
</dbReference>
<sequence length="468" mass="53166">MNSKTQIPQKNKIMKKITLPKFDKIDPFSLPTQTPHDRRARWDSMDAPVNPYLKDFRGHAKRRASIGGAKSTLGIAALSEIGNISKNQSKQISHIKSTSNVATLSPFSLKSVKTINAINTINHVDNRNLSSFYITLKIESNYGHPEKIGFSEIDILDSKNHPIVITNVEFEPSKEIQMDDITFVNSSLIKESETQEFSDVWKGDLKIEFRVEAEVAPSNIRIWNSKETDGRCIKDVKIYSGDEFIAEATIPENFGQIISIHKMKSITGNKSAVSYMALRNNLIDEQAVDAFGNIPIKPTKQIKIVLMETFETTEFIGLESLEIFSFSGKSLQLESEISEIVTANVKPVSAISKLIRSRDNKLRSVGDMWTATKLEDSHDYPYLIIKLKYPIPIALIRIWNIPDSEYMPNFGVRKIKVLFDNIPMLMTKLKRGSENKNVKNSYWFTDITPIKMKIRMNHKTQKHNNDGI</sequence>
<reference evidence="2" key="1">
    <citation type="submission" date="2016-10" db="EMBL/GenBank/DDBJ databases">
        <authorList>
            <person name="Benchimol M."/>
            <person name="Almeida L.G."/>
            <person name="Vasconcelos A.T."/>
            <person name="Perreira-Neves A."/>
            <person name="Rosa I.A."/>
            <person name="Tasca T."/>
            <person name="Bogo M.R."/>
            <person name="de Souza W."/>
        </authorList>
    </citation>
    <scope>NUCLEOTIDE SEQUENCE [LARGE SCALE GENOMIC DNA]</scope>
    <source>
        <strain evidence="2">K</strain>
    </source>
</reference>
<dbReference type="EMBL" id="MLAK01000020">
    <property type="protein sequence ID" value="OHT17270.1"/>
    <property type="molecule type" value="Genomic_DNA"/>
</dbReference>
<comment type="caution">
    <text evidence="2">The sequence shown here is derived from an EMBL/GenBank/DDBJ whole genome shotgun (WGS) entry which is preliminary data.</text>
</comment>
<protein>
    <recommendedName>
        <fullName evidence="1">KATNIP domain-containing protein</fullName>
    </recommendedName>
</protein>
<evidence type="ECO:0000313" key="2">
    <source>
        <dbReference type="EMBL" id="OHT17270.1"/>
    </source>
</evidence>
<dbReference type="VEuPathDB" id="TrichDB:TRFO_41154"/>
<dbReference type="OrthoDB" id="304622at2759"/>
<accession>A0A1J4L5P4</accession>
<dbReference type="RefSeq" id="XP_068370406.1">
    <property type="nucleotide sequence ID" value="XM_068513610.1"/>
</dbReference>